<dbReference type="PANTHER" id="PTHR38034">
    <property type="entry name" value="INNER MEMBRANE PROTEIN YPJD"/>
    <property type="match status" value="1"/>
</dbReference>
<accession>A0AA37W197</accession>
<evidence type="ECO:0000256" key="1">
    <source>
        <dbReference type="SAM" id="Phobius"/>
    </source>
</evidence>
<protein>
    <submittedName>
        <fullName evidence="3">Cytochrome c assembly protein</fullName>
    </submittedName>
</protein>
<feature type="transmembrane region" description="Helical" evidence="1">
    <location>
        <begin position="89"/>
        <end position="108"/>
    </location>
</feature>
<evidence type="ECO:0000313" key="3">
    <source>
        <dbReference type="EMBL" id="GLP97180.1"/>
    </source>
</evidence>
<dbReference type="Proteomes" id="UP001161422">
    <property type="component" value="Unassembled WGS sequence"/>
</dbReference>
<dbReference type="InterPro" id="IPR052372">
    <property type="entry name" value="YpjD/HemX"/>
</dbReference>
<dbReference type="GO" id="GO:0020037">
    <property type="term" value="F:heme binding"/>
    <property type="evidence" value="ECO:0007669"/>
    <property type="project" value="InterPro"/>
</dbReference>
<dbReference type="GO" id="GO:0005886">
    <property type="term" value="C:plasma membrane"/>
    <property type="evidence" value="ECO:0007669"/>
    <property type="project" value="TreeGrafter"/>
</dbReference>
<reference evidence="3" key="1">
    <citation type="journal article" date="2014" name="Int. J. Syst. Evol. Microbiol.">
        <title>Complete genome sequence of Corynebacterium casei LMG S-19264T (=DSM 44701T), isolated from a smear-ripened cheese.</title>
        <authorList>
            <consortium name="US DOE Joint Genome Institute (JGI-PGF)"/>
            <person name="Walter F."/>
            <person name="Albersmeier A."/>
            <person name="Kalinowski J."/>
            <person name="Ruckert C."/>
        </authorList>
    </citation>
    <scope>NUCLEOTIDE SEQUENCE</scope>
    <source>
        <strain evidence="3">NBRC 101628</strain>
    </source>
</reference>
<dbReference type="GO" id="GO:0017004">
    <property type="term" value="P:cytochrome complex assembly"/>
    <property type="evidence" value="ECO:0007669"/>
    <property type="project" value="InterPro"/>
</dbReference>
<reference evidence="3" key="2">
    <citation type="submission" date="2023-01" db="EMBL/GenBank/DDBJ databases">
        <title>Draft genome sequence of Paraferrimonas sedimenticola strain NBRC 101628.</title>
        <authorList>
            <person name="Sun Q."/>
            <person name="Mori K."/>
        </authorList>
    </citation>
    <scope>NUCLEOTIDE SEQUENCE</scope>
    <source>
        <strain evidence="3">NBRC 101628</strain>
    </source>
</reference>
<sequence length="262" mass="28650">MILMSIGAIAFYAVALVMVASRLTHEKGPNRSLVAGLGAAAVICHALLVYQHMFAVEGQDFSVINVGSLVCLIISASFVVILNRVKVMVMVPVVFALSIVSIAVMMLIPDNYTTHFETAPELSVHIVLSLLAYSVLMIAALYAVQLNAIQNKLKNRQLILSPALPPLMTVEKQLYHLVMAGVILLTLSLATGFIFLDDMFAEGKGHKAILSMLAWAVYTHLLVQHYRRGVRIRTAVLYTWIGAILLSLAYFGARIVKEMILG</sequence>
<dbReference type="Pfam" id="PF01578">
    <property type="entry name" value="Cytochrom_C_asm"/>
    <property type="match status" value="1"/>
</dbReference>
<proteinExistence type="predicted"/>
<feature type="domain" description="Cytochrome c assembly protein" evidence="2">
    <location>
        <begin position="38"/>
        <end position="260"/>
    </location>
</feature>
<evidence type="ECO:0000313" key="4">
    <source>
        <dbReference type="Proteomes" id="UP001161422"/>
    </source>
</evidence>
<organism evidence="3 4">
    <name type="scientific">Paraferrimonas sedimenticola</name>
    <dbReference type="NCBI Taxonomy" id="375674"/>
    <lineage>
        <taxon>Bacteria</taxon>
        <taxon>Pseudomonadati</taxon>
        <taxon>Pseudomonadota</taxon>
        <taxon>Gammaproteobacteria</taxon>
        <taxon>Alteromonadales</taxon>
        <taxon>Ferrimonadaceae</taxon>
        <taxon>Paraferrimonas</taxon>
    </lineage>
</organism>
<name>A0AA37W197_9GAMM</name>
<dbReference type="PANTHER" id="PTHR38034:SF1">
    <property type="entry name" value="INNER MEMBRANE PROTEIN YPJD"/>
    <property type="match status" value="1"/>
</dbReference>
<evidence type="ECO:0000259" key="2">
    <source>
        <dbReference type="Pfam" id="PF01578"/>
    </source>
</evidence>
<dbReference type="AlphaFoldDB" id="A0AA37W197"/>
<feature type="transmembrane region" description="Helical" evidence="1">
    <location>
        <begin position="174"/>
        <end position="196"/>
    </location>
</feature>
<dbReference type="RefSeq" id="WP_095504953.1">
    <property type="nucleotide sequence ID" value="NZ_BSNC01000006.1"/>
</dbReference>
<keyword evidence="1" id="KW-1133">Transmembrane helix</keyword>
<keyword evidence="1" id="KW-0472">Membrane</keyword>
<keyword evidence="4" id="KW-1185">Reference proteome</keyword>
<comment type="caution">
    <text evidence="3">The sequence shown here is derived from an EMBL/GenBank/DDBJ whole genome shotgun (WGS) entry which is preliminary data.</text>
</comment>
<gene>
    <name evidence="3" type="ORF">GCM10007895_24870</name>
</gene>
<keyword evidence="1" id="KW-0812">Transmembrane</keyword>
<feature type="transmembrane region" description="Helical" evidence="1">
    <location>
        <begin position="6"/>
        <end position="25"/>
    </location>
</feature>
<feature type="transmembrane region" description="Helical" evidence="1">
    <location>
        <begin position="123"/>
        <end position="144"/>
    </location>
</feature>
<feature type="transmembrane region" description="Helical" evidence="1">
    <location>
        <begin position="235"/>
        <end position="253"/>
    </location>
</feature>
<feature type="transmembrane region" description="Helical" evidence="1">
    <location>
        <begin position="62"/>
        <end position="82"/>
    </location>
</feature>
<feature type="transmembrane region" description="Helical" evidence="1">
    <location>
        <begin position="208"/>
        <end position="223"/>
    </location>
</feature>
<feature type="transmembrane region" description="Helical" evidence="1">
    <location>
        <begin position="32"/>
        <end position="50"/>
    </location>
</feature>
<dbReference type="InterPro" id="IPR002541">
    <property type="entry name" value="Cyt_c_assembly"/>
</dbReference>
<dbReference type="EMBL" id="BSNC01000006">
    <property type="protein sequence ID" value="GLP97180.1"/>
    <property type="molecule type" value="Genomic_DNA"/>
</dbReference>